<organism evidence="2 3">
    <name type="scientific">Hymenolepis diminuta</name>
    <name type="common">Rat tapeworm</name>
    <dbReference type="NCBI Taxonomy" id="6216"/>
    <lineage>
        <taxon>Eukaryota</taxon>
        <taxon>Metazoa</taxon>
        <taxon>Spiralia</taxon>
        <taxon>Lophotrochozoa</taxon>
        <taxon>Platyhelminthes</taxon>
        <taxon>Cestoda</taxon>
        <taxon>Eucestoda</taxon>
        <taxon>Cyclophyllidea</taxon>
        <taxon>Hymenolepididae</taxon>
        <taxon>Hymenolepis</taxon>
    </lineage>
</organism>
<feature type="non-terminal residue" evidence="2">
    <location>
        <position position="1"/>
    </location>
</feature>
<evidence type="ECO:0000313" key="2">
    <source>
        <dbReference type="EMBL" id="VUZ51119.1"/>
    </source>
</evidence>
<evidence type="ECO:0000256" key="1">
    <source>
        <dbReference type="SAM" id="MobiDB-lite"/>
    </source>
</evidence>
<sequence>EASLICSTNRVHFDYLALARSLNQGNIKSVVLAKEHIANLLPLHTSISEDTRSSPNIQEINPAKLLTKESLNTHRQNVSEFVSRFLNDMVKQSISQPTGKQKITSGENQCPIHST</sequence>
<evidence type="ECO:0000313" key="3">
    <source>
        <dbReference type="Proteomes" id="UP000321570"/>
    </source>
</evidence>
<dbReference type="EMBL" id="CABIJS010000421">
    <property type="protein sequence ID" value="VUZ51119.1"/>
    <property type="molecule type" value="Genomic_DNA"/>
</dbReference>
<name>A0A564YVU2_HYMDI</name>
<feature type="non-terminal residue" evidence="2">
    <location>
        <position position="115"/>
    </location>
</feature>
<dbReference type="Proteomes" id="UP000321570">
    <property type="component" value="Unassembled WGS sequence"/>
</dbReference>
<keyword evidence="3" id="KW-1185">Reference proteome</keyword>
<accession>A0A564YVU2</accession>
<gene>
    <name evidence="2" type="ORF">WMSIL1_LOCUS9844</name>
</gene>
<dbReference type="AlphaFoldDB" id="A0A564YVU2"/>
<feature type="region of interest" description="Disordered" evidence="1">
    <location>
        <begin position="94"/>
        <end position="115"/>
    </location>
</feature>
<proteinExistence type="predicted"/>
<reference evidence="2 3" key="1">
    <citation type="submission" date="2019-07" db="EMBL/GenBank/DDBJ databases">
        <authorList>
            <person name="Jastrzebski P J."/>
            <person name="Paukszto L."/>
            <person name="Jastrzebski P J."/>
        </authorList>
    </citation>
    <scope>NUCLEOTIDE SEQUENCE [LARGE SCALE GENOMIC DNA]</scope>
    <source>
        <strain evidence="2 3">WMS-il1</strain>
    </source>
</reference>
<protein>
    <submittedName>
        <fullName evidence="2">Uncharacterized protein</fullName>
    </submittedName>
</protein>